<keyword evidence="2" id="KW-0808">Transferase</keyword>
<dbReference type="Proteomes" id="UP000541583">
    <property type="component" value="Unassembled WGS sequence"/>
</dbReference>
<dbReference type="PANTHER" id="PTHR34106:SF5">
    <property type="entry name" value="GLYCOSIDASE"/>
    <property type="match status" value="1"/>
</dbReference>
<dbReference type="EMBL" id="JACHCA010000006">
    <property type="protein sequence ID" value="MBB6128662.1"/>
    <property type="molecule type" value="Genomic_DNA"/>
</dbReference>
<evidence type="ECO:0000313" key="7">
    <source>
        <dbReference type="Proteomes" id="UP000548326"/>
    </source>
</evidence>
<evidence type="ECO:0000313" key="5">
    <source>
        <dbReference type="EMBL" id="MBB6128662.1"/>
    </source>
</evidence>
<proteinExistence type="inferred from homology"/>
<gene>
    <name evidence="5" type="ORF">HDF22_002783</name>
    <name evidence="4" type="ORF">HDF23_002989</name>
</gene>
<dbReference type="InterPro" id="IPR007184">
    <property type="entry name" value="Mannoside_phosphorylase"/>
</dbReference>
<reference evidence="6 7" key="1">
    <citation type="submission" date="2020-08" db="EMBL/GenBank/DDBJ databases">
        <title>Genomic Encyclopedia of Type Strains, Phase IV (KMG-V): Genome sequencing to study the core and pangenomes of soil and plant-associated prokaryotes.</title>
        <authorList>
            <person name="Whitman W."/>
        </authorList>
    </citation>
    <scope>NUCLEOTIDE SEQUENCE [LARGE SCALE GENOMIC DNA]</scope>
    <source>
        <strain evidence="4 6">ANJLi2</strain>
        <strain evidence="5 7">MP601</strain>
    </source>
</reference>
<dbReference type="InterPro" id="IPR023296">
    <property type="entry name" value="Glyco_hydro_beta-prop_sf"/>
</dbReference>
<dbReference type="OrthoDB" id="2534034at2"/>
<dbReference type="SUPFAM" id="SSF75005">
    <property type="entry name" value="Arabinanase/levansucrase/invertase"/>
    <property type="match status" value="1"/>
</dbReference>
<comment type="similarity">
    <text evidence="3">Belongs to the glycosyl hydrolase 130 family.</text>
</comment>
<dbReference type="GO" id="GO:0016787">
    <property type="term" value="F:hydrolase activity"/>
    <property type="evidence" value="ECO:0007669"/>
    <property type="project" value="UniProtKB-KW"/>
</dbReference>
<evidence type="ECO:0000313" key="4">
    <source>
        <dbReference type="EMBL" id="MBB6110233.1"/>
    </source>
</evidence>
<protein>
    <submittedName>
        <fullName evidence="4 5">GH43/DUF377 family glycosyl hydrolase</fullName>
    </submittedName>
</protein>
<dbReference type="Pfam" id="PF04041">
    <property type="entry name" value="Glyco_hydro_130"/>
    <property type="match status" value="1"/>
</dbReference>
<accession>A0A1N6ZK21</accession>
<keyword evidence="5" id="KW-0378">Hydrolase</keyword>
<dbReference type="Gene3D" id="2.115.10.20">
    <property type="entry name" value="Glycosyl hydrolase domain, family 43"/>
    <property type="match status" value="1"/>
</dbReference>
<sequence length="390" mass="43228">MKLNFIVISCIAAAITLGGCQSNQKKAVVKVDTADNWAILPFTKLDSVNPVLGPGRGSFIDPILKTKVLWEVKDVFNPAIVNRGGKIWMLYRAQDSTGKPAGTSRIGLAVSTDATHFVRKPTPVLYPDKDDYQKLEWQGGCEDPRVVEDGHGTYYMTYTAFDGTTARLLIATSTDLINWKKHGSVFAKADSGKYAGKWSKSGSIVSTYKKNGKVIATKINGKYWMYWGDTQIWTATSTDLINWTPVKMQAGEKPPVKLRSQALNMPELKIALPTREGKFDSDLVESGPPAILTDRGIVLIYNSRNVPSFGDLLLAEGTYTASQALFDKNDPTKLIKRLDHYFMKPEKPYERSGQVNQVCFVEGLAIFDNKWYLYYGTADSKIAVAVSPVK</sequence>
<evidence type="ECO:0000313" key="6">
    <source>
        <dbReference type="Proteomes" id="UP000541583"/>
    </source>
</evidence>
<evidence type="ECO:0000256" key="2">
    <source>
        <dbReference type="ARBA" id="ARBA00022679"/>
    </source>
</evidence>
<keyword evidence="6" id="KW-1185">Reference proteome</keyword>
<dbReference type="STRING" id="354630.SAMN05421821_10641"/>
<dbReference type="AlphaFoldDB" id="A0A1N6ZK21"/>
<keyword evidence="1" id="KW-0328">Glycosyltransferase</keyword>
<dbReference type="GO" id="GO:0016757">
    <property type="term" value="F:glycosyltransferase activity"/>
    <property type="evidence" value="ECO:0007669"/>
    <property type="project" value="UniProtKB-KW"/>
</dbReference>
<dbReference type="RefSeq" id="WP_076373773.1">
    <property type="nucleotide sequence ID" value="NZ_FTMG01000006.1"/>
</dbReference>
<evidence type="ECO:0000256" key="3">
    <source>
        <dbReference type="ARBA" id="ARBA00024356"/>
    </source>
</evidence>
<dbReference type="PROSITE" id="PS51257">
    <property type="entry name" value="PROKAR_LIPOPROTEIN"/>
    <property type="match status" value="1"/>
</dbReference>
<name>A0A1N6ZK21_9SPHI</name>
<evidence type="ECO:0000256" key="1">
    <source>
        <dbReference type="ARBA" id="ARBA00022676"/>
    </source>
</evidence>
<comment type="caution">
    <text evidence="5">The sequence shown here is derived from an EMBL/GenBank/DDBJ whole genome shotgun (WGS) entry which is preliminary data.</text>
</comment>
<dbReference type="CDD" id="cd18610">
    <property type="entry name" value="GH130_BT3780-like"/>
    <property type="match status" value="1"/>
</dbReference>
<organism evidence="5 7">
    <name type="scientific">Mucilaginibacter lappiensis</name>
    <dbReference type="NCBI Taxonomy" id="354630"/>
    <lineage>
        <taxon>Bacteria</taxon>
        <taxon>Pseudomonadati</taxon>
        <taxon>Bacteroidota</taxon>
        <taxon>Sphingobacteriia</taxon>
        <taxon>Sphingobacteriales</taxon>
        <taxon>Sphingobacteriaceae</taxon>
        <taxon>Mucilaginibacter</taxon>
    </lineage>
</organism>
<dbReference type="PANTHER" id="PTHR34106">
    <property type="entry name" value="GLYCOSIDASE"/>
    <property type="match status" value="1"/>
</dbReference>
<dbReference type="Proteomes" id="UP000548326">
    <property type="component" value="Unassembled WGS sequence"/>
</dbReference>
<dbReference type="EMBL" id="JACHCB010000007">
    <property type="protein sequence ID" value="MBB6110233.1"/>
    <property type="molecule type" value="Genomic_DNA"/>
</dbReference>
<dbReference type="PIRSF" id="PIRSF016202">
    <property type="entry name" value="PH1107"/>
    <property type="match status" value="1"/>
</dbReference>